<evidence type="ECO:0000259" key="2">
    <source>
        <dbReference type="Pfam" id="PF00582"/>
    </source>
</evidence>
<dbReference type="PANTHER" id="PTHR47815">
    <property type="entry name" value="UNIVERSAL STRESS PROTEIN A FAMILY PROTEIN C25B2.10"/>
    <property type="match status" value="1"/>
</dbReference>
<dbReference type="SUPFAM" id="SSF52402">
    <property type="entry name" value="Adenine nucleotide alpha hydrolases-like"/>
    <property type="match status" value="1"/>
</dbReference>
<dbReference type="EMBL" id="JMSN01000032">
    <property type="protein sequence ID" value="KDN46993.1"/>
    <property type="molecule type" value="Genomic_DNA"/>
</dbReference>
<dbReference type="HOGENOM" id="CLU_644330_0_0_1"/>
<dbReference type="STRING" id="1037660.A0A066W372"/>
<organism evidence="3 4">
    <name type="scientific">Tilletiaria anomala (strain ATCC 24038 / CBS 436.72 / UBC 951)</name>
    <dbReference type="NCBI Taxonomy" id="1037660"/>
    <lineage>
        <taxon>Eukaryota</taxon>
        <taxon>Fungi</taxon>
        <taxon>Dikarya</taxon>
        <taxon>Basidiomycota</taxon>
        <taxon>Ustilaginomycotina</taxon>
        <taxon>Exobasidiomycetes</taxon>
        <taxon>Georgefischeriales</taxon>
        <taxon>Tilletiariaceae</taxon>
        <taxon>Tilletiaria</taxon>
    </lineage>
</organism>
<feature type="region of interest" description="Disordered" evidence="1">
    <location>
        <begin position="1"/>
        <end position="28"/>
    </location>
</feature>
<feature type="region of interest" description="Disordered" evidence="1">
    <location>
        <begin position="335"/>
        <end position="378"/>
    </location>
</feature>
<evidence type="ECO:0000313" key="4">
    <source>
        <dbReference type="Proteomes" id="UP000027361"/>
    </source>
</evidence>
<dbReference type="OrthoDB" id="843225at2759"/>
<dbReference type="InParanoid" id="A0A066W372"/>
<evidence type="ECO:0000313" key="3">
    <source>
        <dbReference type="EMBL" id="KDN46993.1"/>
    </source>
</evidence>
<proteinExistence type="predicted"/>
<dbReference type="Gene3D" id="3.40.50.620">
    <property type="entry name" value="HUPs"/>
    <property type="match status" value="1"/>
</dbReference>
<sequence>MASASASGSGSGSRTGTGGGAGLSANLGPIVASRVPPKGWERKVGFDTMPDAMETESQSFSFTLQARSKGYVRTKNTRTFMCAVDNNTYSERALEWLMESLVEDGDEVVALRVLEGEADTIDQDEAREDANELMAQVVDLNEEILGRRISIVIEFIAGRPTSTIMRLIHMYRPDSLTIGTRGKSANALQKMLSGGSLSIGHVSRDLLSRSPVPVVVVRPEAKVQKHLKKRLNDPARRGYHDLIKGSGFDLQALPMSVSKSKRESLHLHHHGSSRRSVNTSSSTFGSSAEKSKGRHHRKTTSSSSLSNVAGTAKGITGDVGLSSARSSIDADHLSSQFAKPDASTSDAINADASANAGGSADALAPVPSRSSQHSSDSHWLRVDEEGNCYTSDGSAGTSAAGKEVETALRVAGAGTRARAGDSAGVH</sequence>
<dbReference type="Proteomes" id="UP000027361">
    <property type="component" value="Unassembled WGS sequence"/>
</dbReference>
<dbReference type="AlphaFoldDB" id="A0A066W372"/>
<accession>A0A066W372</accession>
<name>A0A066W372_TILAU</name>
<gene>
    <name evidence="3" type="ORF">K437DRAFT_223350</name>
</gene>
<dbReference type="InterPro" id="IPR006016">
    <property type="entry name" value="UspA"/>
</dbReference>
<keyword evidence="4" id="KW-1185">Reference proteome</keyword>
<feature type="compositionally biased region" description="Gly residues" evidence="1">
    <location>
        <begin position="9"/>
        <end position="22"/>
    </location>
</feature>
<feature type="compositionally biased region" description="Polar residues" evidence="1">
    <location>
        <begin position="300"/>
        <end position="309"/>
    </location>
</feature>
<reference evidence="3 4" key="1">
    <citation type="submission" date="2014-05" db="EMBL/GenBank/DDBJ databases">
        <title>Draft genome sequence of a rare smut relative, Tilletiaria anomala UBC 951.</title>
        <authorList>
            <consortium name="DOE Joint Genome Institute"/>
            <person name="Toome M."/>
            <person name="Kuo A."/>
            <person name="Henrissat B."/>
            <person name="Lipzen A."/>
            <person name="Tritt A."/>
            <person name="Yoshinaga Y."/>
            <person name="Zane M."/>
            <person name="Barry K."/>
            <person name="Grigoriev I.V."/>
            <person name="Spatafora J.W."/>
            <person name="Aimea M.C."/>
        </authorList>
    </citation>
    <scope>NUCLEOTIDE SEQUENCE [LARGE SCALE GENOMIC DNA]</scope>
    <source>
        <strain evidence="3 4">UBC 951</strain>
    </source>
</reference>
<evidence type="ECO:0000256" key="1">
    <source>
        <dbReference type="SAM" id="MobiDB-lite"/>
    </source>
</evidence>
<feature type="compositionally biased region" description="Low complexity" evidence="1">
    <location>
        <begin position="341"/>
        <end position="374"/>
    </location>
</feature>
<comment type="caution">
    <text evidence="3">The sequence shown here is derived from an EMBL/GenBank/DDBJ whole genome shotgun (WGS) entry which is preliminary data.</text>
</comment>
<dbReference type="CDD" id="cd23659">
    <property type="entry name" value="USP_At3g01520-like"/>
    <property type="match status" value="1"/>
</dbReference>
<dbReference type="GeneID" id="25262421"/>
<protein>
    <recommendedName>
        <fullName evidence="2">UspA domain-containing protein</fullName>
    </recommendedName>
</protein>
<dbReference type="RefSeq" id="XP_013243729.1">
    <property type="nucleotide sequence ID" value="XM_013388275.1"/>
</dbReference>
<dbReference type="Pfam" id="PF00582">
    <property type="entry name" value="Usp"/>
    <property type="match status" value="1"/>
</dbReference>
<dbReference type="InterPro" id="IPR014729">
    <property type="entry name" value="Rossmann-like_a/b/a_fold"/>
</dbReference>
<feature type="domain" description="UspA" evidence="2">
    <location>
        <begin position="78"/>
        <end position="218"/>
    </location>
</feature>
<feature type="region of interest" description="Disordered" evidence="1">
    <location>
        <begin position="259"/>
        <end position="311"/>
    </location>
</feature>
<dbReference type="PANTHER" id="PTHR47815:SF1">
    <property type="entry name" value="UNIVERSAL STRESS PROTEIN A FAMILY PROTEIN C25B2.10"/>
    <property type="match status" value="1"/>
</dbReference>
<feature type="compositionally biased region" description="Low complexity" evidence="1">
    <location>
        <begin position="274"/>
        <end position="288"/>
    </location>
</feature>